<dbReference type="Proteomes" id="UP000219327">
    <property type="component" value="Unassembled WGS sequence"/>
</dbReference>
<keyword evidence="2 4" id="KW-0808">Transferase</keyword>
<dbReference type="AlphaFoldDB" id="A0A2A5WQ05"/>
<dbReference type="EMBL" id="NTKD01000037">
    <property type="protein sequence ID" value="PDH38363.1"/>
    <property type="molecule type" value="Genomic_DNA"/>
</dbReference>
<organism evidence="4 5">
    <name type="scientific">OM182 bacterium MED-G24</name>
    <dbReference type="NCBI Taxonomy" id="1986255"/>
    <lineage>
        <taxon>Bacteria</taxon>
        <taxon>Pseudomonadati</taxon>
        <taxon>Pseudomonadota</taxon>
        <taxon>Gammaproteobacteria</taxon>
        <taxon>OMG group</taxon>
        <taxon>OM182 clade</taxon>
    </lineage>
</organism>
<evidence type="ECO:0000256" key="1">
    <source>
        <dbReference type="ARBA" id="ARBA00005771"/>
    </source>
</evidence>
<name>A0A2A5WQ05_9GAMM</name>
<gene>
    <name evidence="4" type="ORF">CNE99_07015</name>
</gene>
<feature type="domain" description="Sulfotransferase" evidence="3">
    <location>
        <begin position="30"/>
        <end position="292"/>
    </location>
</feature>
<dbReference type="Pfam" id="PF00685">
    <property type="entry name" value="Sulfotransfer_1"/>
    <property type="match status" value="1"/>
</dbReference>
<accession>A0A2A5WQ05</accession>
<dbReference type="PANTHER" id="PTHR11783">
    <property type="entry name" value="SULFOTRANSFERASE SULT"/>
    <property type="match status" value="1"/>
</dbReference>
<proteinExistence type="inferred from homology"/>
<comment type="caution">
    <text evidence="4">The sequence shown here is derived from an EMBL/GenBank/DDBJ whole genome shotgun (WGS) entry which is preliminary data.</text>
</comment>
<dbReference type="InterPro" id="IPR000863">
    <property type="entry name" value="Sulfotransferase_dom"/>
</dbReference>
<dbReference type="GO" id="GO:0008146">
    <property type="term" value="F:sulfotransferase activity"/>
    <property type="evidence" value="ECO:0007669"/>
    <property type="project" value="InterPro"/>
</dbReference>
<protein>
    <submittedName>
        <fullName evidence="4">Sulfotransferase</fullName>
    </submittedName>
</protein>
<evidence type="ECO:0000256" key="2">
    <source>
        <dbReference type="ARBA" id="ARBA00022679"/>
    </source>
</evidence>
<comment type="similarity">
    <text evidence="1">Belongs to the sulfotransferase 1 family.</text>
</comment>
<evidence type="ECO:0000259" key="3">
    <source>
        <dbReference type="Pfam" id="PF00685"/>
    </source>
</evidence>
<evidence type="ECO:0000313" key="5">
    <source>
        <dbReference type="Proteomes" id="UP000219327"/>
    </source>
</evidence>
<evidence type="ECO:0000313" key="4">
    <source>
        <dbReference type="EMBL" id="PDH38363.1"/>
    </source>
</evidence>
<dbReference type="InterPro" id="IPR027417">
    <property type="entry name" value="P-loop_NTPase"/>
</dbReference>
<dbReference type="SUPFAM" id="SSF52540">
    <property type="entry name" value="P-loop containing nucleoside triphosphate hydrolases"/>
    <property type="match status" value="1"/>
</dbReference>
<reference evidence="4 5" key="1">
    <citation type="submission" date="2017-08" db="EMBL/GenBank/DDBJ databases">
        <title>Fine stratification of microbial communities through a metagenomic profile of the photic zone.</title>
        <authorList>
            <person name="Haro-Moreno J.M."/>
            <person name="Lopez-Perez M."/>
            <person name="De La Torre J."/>
            <person name="Picazo A."/>
            <person name="Camacho A."/>
            <person name="Rodriguez-Valera F."/>
        </authorList>
    </citation>
    <scope>NUCLEOTIDE SEQUENCE [LARGE SCALE GENOMIC DNA]</scope>
    <source>
        <strain evidence="4">MED-G24</strain>
    </source>
</reference>
<dbReference type="Gene3D" id="3.40.50.300">
    <property type="entry name" value="P-loop containing nucleotide triphosphate hydrolases"/>
    <property type="match status" value="1"/>
</dbReference>
<sequence>MTDLPVKSHRYINHPIINSDRWDGFQHRQGDIIISTSYKAGTTWTQTIVANLLYQDGQFPAPVNVMSPWLDQDVRPVADVIADLGAQIGRRFIKTHLPLDGLPYFDTATYVVVGRDPRDVFMSMWNHHSGYTDETSAIMRQKAEACGHQFPMDQVDIHAFWEDWINQSYFEWESYGFPYWSHLHHAQSWWDYRHLNNIELFHYGDMLSDPEREIRRLAGYLDVEIDEEKLPGIVKRTSFDDMKANFDNIMPEAKMVWKGGGDTFMNKGTNGRWRNILTEQELSRYSEVVGSTLSPDCATWLENGFH</sequence>